<evidence type="ECO:0000259" key="1">
    <source>
        <dbReference type="Pfam" id="PF26154"/>
    </source>
</evidence>
<sequence>MNNTIMEVIESYNNYIEKISPGCLQIAEHLRKDEIDESMRMILQFSEGMGWLIHASELLNENNVNVILEVQAINEFLQEINNGLEVMDYVIVADMFEYEIAPFFEQVTKVEGIEN</sequence>
<dbReference type="OrthoDB" id="1683192at2"/>
<organism evidence="2 3">
    <name type="scientific">Ureibacillus sinduriensis BLB-1 = JCM 15800</name>
    <dbReference type="NCBI Taxonomy" id="1384057"/>
    <lineage>
        <taxon>Bacteria</taxon>
        <taxon>Bacillati</taxon>
        <taxon>Bacillota</taxon>
        <taxon>Bacilli</taxon>
        <taxon>Bacillales</taxon>
        <taxon>Caryophanaceae</taxon>
        <taxon>Ureibacillus</taxon>
    </lineage>
</organism>
<dbReference type="AlphaFoldDB" id="A0A0A3INT2"/>
<gene>
    <name evidence="2" type="ORF">CD33_06400</name>
</gene>
<reference evidence="2 3" key="1">
    <citation type="submission" date="2014-02" db="EMBL/GenBank/DDBJ databases">
        <title>Draft genome sequence of Lysinibacillus sinduriensis JCM 15800.</title>
        <authorList>
            <person name="Zhang F."/>
            <person name="Wang G."/>
            <person name="Zhang L."/>
        </authorList>
    </citation>
    <scope>NUCLEOTIDE SEQUENCE [LARGE SCALE GENOMIC DNA]</scope>
    <source>
        <strain evidence="2 3">JCM 15800</strain>
    </source>
</reference>
<feature type="domain" description="DUF8042" evidence="1">
    <location>
        <begin position="6"/>
        <end position="106"/>
    </location>
</feature>
<comment type="caution">
    <text evidence="2">The sequence shown here is derived from an EMBL/GenBank/DDBJ whole genome shotgun (WGS) entry which is preliminary data.</text>
</comment>
<dbReference type="STRING" id="1384057.CD33_06400"/>
<dbReference type="InterPro" id="IPR058355">
    <property type="entry name" value="DUF8042"/>
</dbReference>
<evidence type="ECO:0000313" key="2">
    <source>
        <dbReference type="EMBL" id="KGR76497.1"/>
    </source>
</evidence>
<accession>A0A0A3INT2</accession>
<dbReference type="Proteomes" id="UP000030408">
    <property type="component" value="Unassembled WGS sequence"/>
</dbReference>
<dbReference type="RefSeq" id="WP_036199092.1">
    <property type="nucleotide sequence ID" value="NZ_JPVO01000045.1"/>
</dbReference>
<proteinExistence type="predicted"/>
<keyword evidence="3" id="KW-1185">Reference proteome</keyword>
<dbReference type="eggNOG" id="ENOG50333Q2">
    <property type="taxonomic scope" value="Bacteria"/>
</dbReference>
<dbReference type="EMBL" id="JPVO01000045">
    <property type="protein sequence ID" value="KGR76497.1"/>
    <property type="molecule type" value="Genomic_DNA"/>
</dbReference>
<protein>
    <recommendedName>
        <fullName evidence="1">DUF8042 domain-containing protein</fullName>
    </recommendedName>
</protein>
<name>A0A0A3INT2_9BACL</name>
<evidence type="ECO:0000313" key="3">
    <source>
        <dbReference type="Proteomes" id="UP000030408"/>
    </source>
</evidence>
<dbReference type="Pfam" id="PF26154">
    <property type="entry name" value="DUF8042"/>
    <property type="match status" value="1"/>
</dbReference>